<keyword evidence="10" id="KW-0813">Transport</keyword>
<gene>
    <name evidence="10" type="primary">fluC</name>
    <name evidence="10" type="synonym">crcB</name>
    <name evidence="11" type="ORF">SAMN06296010_2630</name>
</gene>
<dbReference type="RefSeq" id="WP_085486724.1">
    <property type="nucleotide sequence ID" value="NZ_FXAY01000004.1"/>
</dbReference>
<dbReference type="EMBL" id="FXAY01000004">
    <property type="protein sequence ID" value="SMG41623.1"/>
    <property type="molecule type" value="Genomic_DNA"/>
</dbReference>
<dbReference type="Proteomes" id="UP000193244">
    <property type="component" value="Unassembled WGS sequence"/>
</dbReference>
<keyword evidence="6 10" id="KW-0407">Ion channel</keyword>
<keyword evidence="12" id="KW-1185">Reference proteome</keyword>
<dbReference type="AlphaFoldDB" id="A0A1X7KLP1"/>
<keyword evidence="4 10" id="KW-1133">Transmembrane helix</keyword>
<evidence type="ECO:0000256" key="10">
    <source>
        <dbReference type="HAMAP-Rule" id="MF_00454"/>
    </source>
</evidence>
<comment type="function">
    <text evidence="9 10">Fluoride-specific ion channel. Important for reducing fluoride concentration in the cell, thus reducing its toxicity.</text>
</comment>
<keyword evidence="5 10" id="KW-0472">Membrane</keyword>
<dbReference type="Pfam" id="PF02537">
    <property type="entry name" value="CRCB"/>
    <property type="match status" value="1"/>
</dbReference>
<organism evidence="11 12">
    <name type="scientific">Agreia pratensis</name>
    <dbReference type="NCBI Taxonomy" id="150121"/>
    <lineage>
        <taxon>Bacteria</taxon>
        <taxon>Bacillati</taxon>
        <taxon>Actinomycetota</taxon>
        <taxon>Actinomycetes</taxon>
        <taxon>Micrococcales</taxon>
        <taxon>Microbacteriaceae</taxon>
        <taxon>Agreia</taxon>
    </lineage>
</organism>
<evidence type="ECO:0000256" key="1">
    <source>
        <dbReference type="ARBA" id="ARBA00004651"/>
    </source>
</evidence>
<accession>A0A1X7KLP1</accession>
<evidence type="ECO:0000313" key="11">
    <source>
        <dbReference type="EMBL" id="SMG41623.1"/>
    </source>
</evidence>
<feature type="binding site" evidence="10">
    <location>
        <position position="81"/>
    </location>
    <ligand>
        <name>Na(+)</name>
        <dbReference type="ChEBI" id="CHEBI:29101"/>
        <note>structural</note>
    </ligand>
</feature>
<evidence type="ECO:0000256" key="8">
    <source>
        <dbReference type="ARBA" id="ARBA00035585"/>
    </source>
</evidence>
<feature type="binding site" evidence="10">
    <location>
        <position position="78"/>
    </location>
    <ligand>
        <name>Na(+)</name>
        <dbReference type="ChEBI" id="CHEBI:29101"/>
        <note>structural</note>
    </ligand>
</feature>
<evidence type="ECO:0000256" key="7">
    <source>
        <dbReference type="ARBA" id="ARBA00035120"/>
    </source>
</evidence>
<evidence type="ECO:0000256" key="9">
    <source>
        <dbReference type="ARBA" id="ARBA00049940"/>
    </source>
</evidence>
<evidence type="ECO:0000313" key="12">
    <source>
        <dbReference type="Proteomes" id="UP000193244"/>
    </source>
</evidence>
<evidence type="ECO:0000256" key="4">
    <source>
        <dbReference type="ARBA" id="ARBA00022989"/>
    </source>
</evidence>
<evidence type="ECO:0000256" key="6">
    <source>
        <dbReference type="ARBA" id="ARBA00023303"/>
    </source>
</evidence>
<dbReference type="HAMAP" id="MF_00454">
    <property type="entry name" value="FluC"/>
    <property type="match status" value="1"/>
</dbReference>
<keyword evidence="10" id="KW-0406">Ion transport</keyword>
<dbReference type="GO" id="GO:0062054">
    <property type="term" value="F:fluoride channel activity"/>
    <property type="evidence" value="ECO:0007669"/>
    <property type="project" value="UniProtKB-UniRule"/>
</dbReference>
<keyword evidence="10" id="KW-0915">Sodium</keyword>
<protein>
    <recommendedName>
        <fullName evidence="10">Fluoride-specific ion channel FluC</fullName>
    </recommendedName>
</protein>
<dbReference type="GO" id="GO:0046872">
    <property type="term" value="F:metal ion binding"/>
    <property type="evidence" value="ECO:0007669"/>
    <property type="project" value="UniProtKB-KW"/>
</dbReference>
<dbReference type="GO" id="GO:0140114">
    <property type="term" value="P:cellular detoxification of fluoride"/>
    <property type="evidence" value="ECO:0007669"/>
    <property type="project" value="UniProtKB-UniRule"/>
</dbReference>
<comment type="activity regulation">
    <text evidence="10">Na(+) is not transported, but it plays an essential structural role and its presence is essential for fluoride channel function.</text>
</comment>
<proteinExistence type="inferred from homology"/>
<reference evidence="12" key="1">
    <citation type="submission" date="2017-04" db="EMBL/GenBank/DDBJ databases">
        <authorList>
            <person name="Varghese N."/>
            <person name="Submissions S."/>
        </authorList>
    </citation>
    <scope>NUCLEOTIDE SEQUENCE [LARGE SCALE GENOMIC DNA]</scope>
    <source>
        <strain evidence="12">VKM Ac-2510</strain>
    </source>
</reference>
<name>A0A1X7KLP1_9MICO</name>
<dbReference type="PANTHER" id="PTHR28259">
    <property type="entry name" value="FLUORIDE EXPORT PROTEIN 1-RELATED"/>
    <property type="match status" value="1"/>
</dbReference>
<feature type="transmembrane region" description="Helical" evidence="10">
    <location>
        <begin position="101"/>
        <end position="123"/>
    </location>
</feature>
<keyword evidence="3 10" id="KW-0812">Transmembrane</keyword>
<comment type="catalytic activity">
    <reaction evidence="8">
        <text>fluoride(in) = fluoride(out)</text>
        <dbReference type="Rhea" id="RHEA:76159"/>
        <dbReference type="ChEBI" id="CHEBI:17051"/>
    </reaction>
    <physiologicalReaction direction="left-to-right" evidence="8">
        <dbReference type="Rhea" id="RHEA:76160"/>
    </physiologicalReaction>
</comment>
<comment type="subcellular location">
    <subcellularLocation>
        <location evidence="1 10">Cell membrane</location>
        <topology evidence="1 10">Multi-pass membrane protein</topology>
    </subcellularLocation>
</comment>
<dbReference type="GO" id="GO:0005886">
    <property type="term" value="C:plasma membrane"/>
    <property type="evidence" value="ECO:0007669"/>
    <property type="project" value="UniProtKB-SubCell"/>
</dbReference>
<evidence type="ECO:0000256" key="5">
    <source>
        <dbReference type="ARBA" id="ARBA00023136"/>
    </source>
</evidence>
<evidence type="ECO:0000256" key="3">
    <source>
        <dbReference type="ARBA" id="ARBA00022692"/>
    </source>
</evidence>
<dbReference type="OrthoDB" id="4408652at2"/>
<evidence type="ECO:0000256" key="2">
    <source>
        <dbReference type="ARBA" id="ARBA00022475"/>
    </source>
</evidence>
<dbReference type="STRING" id="150121.SAMN06296010_2630"/>
<sequence>MQNRPLVHLLAVFLGGVLGSALRLGLDLAIPHADQQFPVDTLLINTVGSFVLGWLTAGVFRRGMSSIVKAAVGPGLLGSFTTFSAVILALVLLTVSGPDQLILAVVYLVATLSLGLGAAFLGLRLAERRDRGRRVEEPMR</sequence>
<dbReference type="InterPro" id="IPR003691">
    <property type="entry name" value="FluC"/>
</dbReference>
<feature type="transmembrane region" description="Helical" evidence="10">
    <location>
        <begin position="43"/>
        <end position="60"/>
    </location>
</feature>
<keyword evidence="2 10" id="KW-1003">Cell membrane</keyword>
<comment type="similarity">
    <text evidence="7 10">Belongs to the fluoride channel Fluc/FEX (TC 1.A.43) family.</text>
</comment>
<keyword evidence="10" id="KW-0479">Metal-binding</keyword>
<dbReference type="PANTHER" id="PTHR28259:SF1">
    <property type="entry name" value="FLUORIDE EXPORT PROTEIN 1-RELATED"/>
    <property type="match status" value="1"/>
</dbReference>
<feature type="transmembrane region" description="Helical" evidence="10">
    <location>
        <begin position="72"/>
        <end position="95"/>
    </location>
</feature>